<name>A0AAJ3YXD4_9BACI</name>
<gene>
    <name evidence="1" type="ORF">EQZ20_07215</name>
</gene>
<dbReference type="AlphaFoldDB" id="A0AAJ3YXD4"/>
<dbReference type="EMBL" id="CP035232">
    <property type="protein sequence ID" value="QAT64711.1"/>
    <property type="molecule type" value="Genomic_DNA"/>
</dbReference>
<evidence type="ECO:0000313" key="1">
    <source>
        <dbReference type="EMBL" id="QAT64711.1"/>
    </source>
</evidence>
<sequence length="66" mass="7500">MTLYIKRLWSDTPPLRPQQAEQLLDLYQRPIATFKDAGRAYQIGFNTALTCLGYLIATKHGGNDDE</sequence>
<organism evidence="1 2">
    <name type="scientific">Bacillus glycinifermentans</name>
    <dbReference type="NCBI Taxonomy" id="1664069"/>
    <lineage>
        <taxon>Bacteria</taxon>
        <taxon>Bacillati</taxon>
        <taxon>Bacillota</taxon>
        <taxon>Bacilli</taxon>
        <taxon>Bacillales</taxon>
        <taxon>Bacillaceae</taxon>
        <taxon>Bacillus</taxon>
    </lineage>
</organism>
<protein>
    <submittedName>
        <fullName evidence="1">Uncharacterized protein</fullName>
    </submittedName>
</protein>
<proteinExistence type="predicted"/>
<accession>A0AAJ3YXD4</accession>
<evidence type="ECO:0000313" key="2">
    <source>
        <dbReference type="Proteomes" id="UP000288675"/>
    </source>
</evidence>
<dbReference type="GeneID" id="82852468"/>
<dbReference type="RefSeq" id="WP_128748033.1">
    <property type="nucleotide sequence ID" value="NZ_CP035232.1"/>
</dbReference>
<reference evidence="1 2" key="1">
    <citation type="submission" date="2019-01" db="EMBL/GenBank/DDBJ databases">
        <title>Genome sequence of Bacillus glycinifermentans SRCM103574.</title>
        <authorList>
            <person name="Kong H.-J."/>
            <person name="Jeong S.-Y."/>
            <person name="Jeong D.-Y."/>
        </authorList>
    </citation>
    <scope>NUCLEOTIDE SEQUENCE [LARGE SCALE GENOMIC DNA]</scope>
    <source>
        <strain evidence="1 2">SRCM103574</strain>
    </source>
</reference>
<dbReference type="Proteomes" id="UP000288675">
    <property type="component" value="Chromosome"/>
</dbReference>